<evidence type="ECO:0000256" key="1">
    <source>
        <dbReference type="SAM" id="MobiDB-lite"/>
    </source>
</evidence>
<comment type="caution">
    <text evidence="2">The sequence shown here is derived from an EMBL/GenBank/DDBJ whole genome shotgun (WGS) entry which is preliminary data.</text>
</comment>
<feature type="region of interest" description="Disordered" evidence="1">
    <location>
        <begin position="20"/>
        <end position="39"/>
    </location>
</feature>
<keyword evidence="3" id="KW-1185">Reference proteome</keyword>
<evidence type="ECO:0000313" key="3">
    <source>
        <dbReference type="Proteomes" id="UP001187734"/>
    </source>
</evidence>
<proteinExistence type="predicted"/>
<gene>
    <name evidence="2" type="ORF">FTOL_01909</name>
</gene>
<name>A0AAE8SE80_9HYPO</name>
<dbReference type="EMBL" id="ONZP01000055">
    <property type="protein sequence ID" value="SPJ72181.1"/>
    <property type="molecule type" value="Genomic_DNA"/>
</dbReference>
<protein>
    <submittedName>
        <fullName evidence="2">Uncharacterized protein</fullName>
    </submittedName>
</protein>
<reference evidence="2" key="1">
    <citation type="submission" date="2018-03" db="EMBL/GenBank/DDBJ databases">
        <authorList>
            <person name="Guldener U."/>
        </authorList>
    </citation>
    <scope>NUCLEOTIDE SEQUENCE</scope>
</reference>
<dbReference type="AlphaFoldDB" id="A0AAE8SE80"/>
<evidence type="ECO:0000313" key="2">
    <source>
        <dbReference type="EMBL" id="SPJ72181.1"/>
    </source>
</evidence>
<sequence>MDSIIIANIVIHRRSQHYLSVPGNTAPGTSHPPTKASEEDRRLTRLRLSHAPQLAVDDDSQNLQCRAHLALGAYKAYLEARPNTSWGQFARAISLSDQVTSKIKEQVVLGTDLARRKFMAMLLITWQFKTAARARDDISGHVAAALGDSWTAIRVRSFLDLAYNNLEIVPGVRVDYTFFQDPPLDRYFEEAQQILFDNVNDSETYLFLSNNGSAWAIDEETMGEATMHAFMVGSMRKEPQSWQGYESPELPERFRGL</sequence>
<feature type="compositionally biased region" description="Polar residues" evidence="1">
    <location>
        <begin position="22"/>
        <end position="32"/>
    </location>
</feature>
<organism evidence="2 3">
    <name type="scientific">Fusarium torulosum</name>
    <dbReference type="NCBI Taxonomy" id="33205"/>
    <lineage>
        <taxon>Eukaryota</taxon>
        <taxon>Fungi</taxon>
        <taxon>Dikarya</taxon>
        <taxon>Ascomycota</taxon>
        <taxon>Pezizomycotina</taxon>
        <taxon>Sordariomycetes</taxon>
        <taxon>Hypocreomycetidae</taxon>
        <taxon>Hypocreales</taxon>
        <taxon>Nectriaceae</taxon>
        <taxon>Fusarium</taxon>
    </lineage>
</organism>
<accession>A0AAE8SE80</accession>
<dbReference type="Proteomes" id="UP001187734">
    <property type="component" value="Unassembled WGS sequence"/>
</dbReference>